<evidence type="ECO:0000256" key="1">
    <source>
        <dbReference type="ARBA" id="ARBA00022448"/>
    </source>
</evidence>
<dbReference type="PROSITE" id="PS51196">
    <property type="entry name" value="SECA_MOTOR_DEAD"/>
    <property type="match status" value="1"/>
</dbReference>
<evidence type="ECO:0000256" key="11">
    <source>
        <dbReference type="SAM" id="MobiDB-lite"/>
    </source>
</evidence>
<keyword evidence="15" id="KW-1185">Reference proteome</keyword>
<feature type="region of interest" description="Disordered" evidence="11">
    <location>
        <begin position="2752"/>
        <end position="2881"/>
    </location>
</feature>
<dbReference type="InterPro" id="IPR011115">
    <property type="entry name" value="SecA_DEAD"/>
</dbReference>
<keyword evidence="6" id="KW-1278">Translocase</keyword>
<dbReference type="PROSITE" id="PS50088">
    <property type="entry name" value="ANK_REPEAT"/>
    <property type="match status" value="4"/>
</dbReference>
<feature type="repeat" description="ANK" evidence="9">
    <location>
        <begin position="1108"/>
        <end position="1140"/>
    </location>
</feature>
<evidence type="ECO:0000259" key="13">
    <source>
        <dbReference type="PROSITE" id="PS51196"/>
    </source>
</evidence>
<dbReference type="Pfam" id="PF00023">
    <property type="entry name" value="Ank"/>
    <property type="match status" value="2"/>
</dbReference>
<evidence type="ECO:0000256" key="9">
    <source>
        <dbReference type="PROSITE-ProRule" id="PRU00023"/>
    </source>
</evidence>
<dbReference type="SUPFAM" id="SSF52540">
    <property type="entry name" value="P-loop containing nucleoside triphosphate hydrolases"/>
    <property type="match status" value="2"/>
</dbReference>
<feature type="repeat" description="ANK" evidence="9">
    <location>
        <begin position="2190"/>
        <end position="2222"/>
    </location>
</feature>
<dbReference type="GO" id="GO:0006605">
    <property type="term" value="P:protein targeting"/>
    <property type="evidence" value="ECO:0007669"/>
    <property type="project" value="InterPro"/>
</dbReference>
<evidence type="ECO:0000313" key="15">
    <source>
        <dbReference type="Proteomes" id="UP000001357"/>
    </source>
</evidence>
<dbReference type="SMART" id="SM00248">
    <property type="entry name" value="ANK"/>
    <property type="match status" value="14"/>
</dbReference>
<evidence type="ECO:0000259" key="12">
    <source>
        <dbReference type="PROSITE" id="PS51194"/>
    </source>
</evidence>
<dbReference type="InterPro" id="IPR002110">
    <property type="entry name" value="Ankyrin_rpt"/>
</dbReference>
<dbReference type="Pfam" id="PF07517">
    <property type="entry name" value="SecA_DEAD"/>
    <property type="match status" value="1"/>
</dbReference>
<keyword evidence="4" id="KW-0067">ATP-binding</keyword>
<feature type="region of interest" description="Disordered" evidence="11">
    <location>
        <begin position="2509"/>
        <end position="2534"/>
    </location>
</feature>
<keyword evidence="3" id="KW-0547">Nucleotide-binding</keyword>
<dbReference type="InterPro" id="IPR044722">
    <property type="entry name" value="SecA_SF2_C"/>
</dbReference>
<accession>A9VCV1</accession>
<dbReference type="KEGG" id="mbr:MONBRDRAFT_12635"/>
<keyword evidence="7" id="KW-0811">Translocation</keyword>
<dbReference type="GO" id="GO:0006886">
    <property type="term" value="P:intracellular protein transport"/>
    <property type="evidence" value="ECO:0007669"/>
    <property type="project" value="InterPro"/>
</dbReference>
<gene>
    <name evidence="14" type="ORF">MONBRDRAFT_12635</name>
</gene>
<dbReference type="STRING" id="81824.A9VCV1"/>
<dbReference type="EMBL" id="CH991583">
    <property type="protein sequence ID" value="EDQ84630.1"/>
    <property type="molecule type" value="Genomic_DNA"/>
</dbReference>
<protein>
    <recommendedName>
        <fullName evidence="16">PARP</fullName>
    </recommendedName>
</protein>
<dbReference type="eggNOG" id="KOG4177">
    <property type="taxonomic scope" value="Eukaryota"/>
</dbReference>
<dbReference type="PROSITE" id="PS51194">
    <property type="entry name" value="HELICASE_CTER"/>
    <property type="match status" value="1"/>
</dbReference>
<feature type="domain" description="SecA family profile" evidence="13">
    <location>
        <begin position="2936"/>
        <end position="3533"/>
    </location>
</feature>
<dbReference type="SUPFAM" id="SSF48403">
    <property type="entry name" value="Ankyrin repeat"/>
    <property type="match status" value="3"/>
</dbReference>
<feature type="region of interest" description="Disordered" evidence="11">
    <location>
        <begin position="1"/>
        <end position="24"/>
    </location>
</feature>
<name>A9VCV1_MONBE</name>
<dbReference type="Gene3D" id="3.40.50.300">
    <property type="entry name" value="P-loop containing nucleotide triphosphate hydrolases"/>
    <property type="match status" value="2"/>
</dbReference>
<dbReference type="Gene3D" id="1.25.40.20">
    <property type="entry name" value="Ankyrin repeat-containing domain"/>
    <property type="match status" value="5"/>
</dbReference>
<evidence type="ECO:0000256" key="5">
    <source>
        <dbReference type="ARBA" id="ARBA00022927"/>
    </source>
</evidence>
<dbReference type="PANTHER" id="PTHR30612">
    <property type="entry name" value="SECA INNER MEMBRANE COMPONENT OF SEC PROTEIN SECRETION SYSTEM"/>
    <property type="match status" value="1"/>
</dbReference>
<feature type="compositionally biased region" description="Basic and acidic residues" evidence="11">
    <location>
        <begin position="1"/>
        <end position="10"/>
    </location>
</feature>
<dbReference type="GO" id="GO:0005524">
    <property type="term" value="F:ATP binding"/>
    <property type="evidence" value="ECO:0000318"/>
    <property type="project" value="GO_Central"/>
</dbReference>
<keyword evidence="5" id="KW-0653">Protein transport</keyword>
<feature type="compositionally biased region" description="Low complexity" evidence="11">
    <location>
        <begin position="2865"/>
        <end position="2881"/>
    </location>
</feature>
<dbReference type="InParanoid" id="A9VCV1"/>
<reference evidence="14 15" key="1">
    <citation type="journal article" date="2008" name="Nature">
        <title>The genome of the choanoflagellate Monosiga brevicollis and the origin of metazoans.</title>
        <authorList>
            <consortium name="JGI Sequencing"/>
            <person name="King N."/>
            <person name="Westbrook M.J."/>
            <person name="Young S.L."/>
            <person name="Kuo A."/>
            <person name="Abedin M."/>
            <person name="Chapman J."/>
            <person name="Fairclough S."/>
            <person name="Hellsten U."/>
            <person name="Isogai Y."/>
            <person name="Letunic I."/>
            <person name="Marr M."/>
            <person name="Pincus D."/>
            <person name="Putnam N."/>
            <person name="Rokas A."/>
            <person name="Wright K.J."/>
            <person name="Zuzow R."/>
            <person name="Dirks W."/>
            <person name="Good M."/>
            <person name="Goodstein D."/>
            <person name="Lemons D."/>
            <person name="Li W."/>
            <person name="Lyons J.B."/>
            <person name="Morris A."/>
            <person name="Nichols S."/>
            <person name="Richter D.J."/>
            <person name="Salamov A."/>
            <person name="Bork P."/>
            <person name="Lim W.A."/>
            <person name="Manning G."/>
            <person name="Miller W.T."/>
            <person name="McGinnis W."/>
            <person name="Shapiro H."/>
            <person name="Tjian R."/>
            <person name="Grigoriev I.V."/>
            <person name="Rokhsar D."/>
        </authorList>
    </citation>
    <scope>NUCLEOTIDE SEQUENCE [LARGE SCALE GENOMIC DNA]</scope>
    <source>
        <strain evidence="15">MX1 / ATCC 50154</strain>
    </source>
</reference>
<evidence type="ECO:0000256" key="3">
    <source>
        <dbReference type="ARBA" id="ARBA00022741"/>
    </source>
</evidence>
<dbReference type="GO" id="GO:0016020">
    <property type="term" value="C:membrane"/>
    <property type="evidence" value="ECO:0007669"/>
    <property type="project" value="InterPro"/>
</dbReference>
<organism evidence="14 15">
    <name type="scientific">Monosiga brevicollis</name>
    <name type="common">Choanoflagellate</name>
    <dbReference type="NCBI Taxonomy" id="81824"/>
    <lineage>
        <taxon>Eukaryota</taxon>
        <taxon>Choanoflagellata</taxon>
        <taxon>Craspedida</taxon>
        <taxon>Salpingoecidae</taxon>
        <taxon>Monosiga</taxon>
    </lineage>
</organism>
<feature type="coiled-coil region" evidence="10">
    <location>
        <begin position="770"/>
        <end position="797"/>
    </location>
</feature>
<evidence type="ECO:0000313" key="14">
    <source>
        <dbReference type="EMBL" id="EDQ84630.1"/>
    </source>
</evidence>
<dbReference type="PROSITE" id="PS50297">
    <property type="entry name" value="ANK_REP_REGION"/>
    <property type="match status" value="4"/>
</dbReference>
<keyword evidence="8" id="KW-0472">Membrane</keyword>
<dbReference type="InterPro" id="IPR000185">
    <property type="entry name" value="SecA"/>
</dbReference>
<evidence type="ECO:0008006" key="16">
    <source>
        <dbReference type="Google" id="ProtNLM"/>
    </source>
</evidence>
<evidence type="ECO:0000256" key="4">
    <source>
        <dbReference type="ARBA" id="ARBA00022840"/>
    </source>
</evidence>
<dbReference type="PRINTS" id="PR00906">
    <property type="entry name" value="SECA"/>
</dbReference>
<dbReference type="SUPFAM" id="SSF81767">
    <property type="entry name" value="Pre-protein crosslinking domain of SecA"/>
    <property type="match status" value="1"/>
</dbReference>
<dbReference type="SMART" id="SM00958">
    <property type="entry name" value="SecA_PP_bind"/>
    <property type="match status" value="1"/>
</dbReference>
<feature type="compositionally biased region" description="Low complexity" evidence="11">
    <location>
        <begin position="116"/>
        <end position="138"/>
    </location>
</feature>
<proteinExistence type="predicted"/>
<dbReference type="PANTHER" id="PTHR30612:SF0">
    <property type="entry name" value="CHLOROPLAST PROTEIN-TRANSPORTING ATPASE"/>
    <property type="match status" value="1"/>
</dbReference>
<evidence type="ECO:0000256" key="7">
    <source>
        <dbReference type="ARBA" id="ARBA00023010"/>
    </source>
</evidence>
<dbReference type="InterPro" id="IPR014018">
    <property type="entry name" value="SecA_motor_DEAD"/>
</dbReference>
<keyword evidence="10" id="KW-0175">Coiled coil</keyword>
<dbReference type="FunFam" id="1.25.40.20:FF:001062">
    <property type="entry name" value="Predicted protein"/>
    <property type="match status" value="1"/>
</dbReference>
<feature type="domain" description="Helicase C-terminal" evidence="12">
    <location>
        <begin position="3370"/>
        <end position="3551"/>
    </location>
</feature>
<keyword evidence="2" id="KW-0963">Cytoplasm</keyword>
<feature type="repeat" description="ANK" evidence="9">
    <location>
        <begin position="2292"/>
        <end position="2324"/>
    </location>
</feature>
<dbReference type="RefSeq" id="XP_001750534.1">
    <property type="nucleotide sequence ID" value="XM_001750482.1"/>
</dbReference>
<dbReference type="Pfam" id="PF12796">
    <property type="entry name" value="Ank_2"/>
    <property type="match status" value="2"/>
</dbReference>
<dbReference type="GO" id="GO:0017038">
    <property type="term" value="P:protein import"/>
    <property type="evidence" value="ECO:0007669"/>
    <property type="project" value="InterPro"/>
</dbReference>
<dbReference type="GeneID" id="5895793"/>
<dbReference type="Gene3D" id="3.90.1440.10">
    <property type="entry name" value="SecA, preprotein cross-linking domain"/>
    <property type="match status" value="1"/>
</dbReference>
<dbReference type="InterPro" id="IPR011130">
    <property type="entry name" value="SecA_preprotein_X-link_dom"/>
</dbReference>
<keyword evidence="9" id="KW-0040">ANK repeat</keyword>
<evidence type="ECO:0000256" key="10">
    <source>
        <dbReference type="SAM" id="Coils"/>
    </source>
</evidence>
<evidence type="ECO:0000256" key="8">
    <source>
        <dbReference type="ARBA" id="ARBA00023136"/>
    </source>
</evidence>
<dbReference type="InterPro" id="IPR001650">
    <property type="entry name" value="Helicase_C-like"/>
</dbReference>
<dbReference type="eggNOG" id="KOG1021">
    <property type="taxonomic scope" value="Eukaryota"/>
</dbReference>
<dbReference type="Proteomes" id="UP000001357">
    <property type="component" value="Unassembled WGS sequence"/>
</dbReference>
<dbReference type="Pfam" id="PF21090">
    <property type="entry name" value="P-loop_SecA"/>
    <property type="match status" value="1"/>
</dbReference>
<evidence type="ECO:0000256" key="6">
    <source>
        <dbReference type="ARBA" id="ARBA00022967"/>
    </source>
</evidence>
<evidence type="ECO:0000256" key="2">
    <source>
        <dbReference type="ARBA" id="ARBA00022490"/>
    </source>
</evidence>
<feature type="repeat" description="ANK" evidence="9">
    <location>
        <begin position="2368"/>
        <end position="2400"/>
    </location>
</feature>
<feature type="region of interest" description="Disordered" evidence="11">
    <location>
        <begin position="74"/>
        <end position="138"/>
    </location>
</feature>
<dbReference type="SMART" id="SM00957">
    <property type="entry name" value="SecA_DEAD"/>
    <property type="match status" value="1"/>
</dbReference>
<dbReference type="InterPro" id="IPR036770">
    <property type="entry name" value="Ankyrin_rpt-contain_sf"/>
</dbReference>
<keyword evidence="1" id="KW-0813">Transport</keyword>
<sequence length="3678" mass="391874">MPEVAADKGKNGRLSNAAKAGHRRHVYQNPKTSRIERGWMQQELNRGRTFNTMRNLPGTHIDHTRNHPDFCRTQWASDNSSRGARLGKEGEAIRTRAQPKAQTTGWKGPRGGGGSSSSSGIGKSVGAGTRSAMQAASRTAARQTALRTGARIAGRWLAGGAARVLLCSVPGGAFFSAALLAVDLYMSYYNTCGGDDGGPGRGNREMARDPGGVAVPRGNLEAFSKAPELAADDAAAVLAILIPRAEAELQGLPFSSRTGDLHSAVVQIVVAELATSIYVDNAYPFFSLHFNKDACLYPVLHPLLRETLVGHVIATLDYYLKGFLNGGVYPVEYLMNWHEGSCGVQREELRQHVVDLRTLVATHGGEGVAYKSLLEMLAEAGVADLVRGTDQPEEATSTGKTTDASASKFRTSFRIIGTLERAERDGDVVALVPGFRVEYTVETTPAYQKVLDAHLAEHGVYPDGYATVQRVYARAARAAEQVMPRIPLFAPYFAMLRIITACSALVTSLRSTGKLPLLSLPVDAFRTGANCKLTRLTPPLYPPLPVRYYKQHVISIRLLDLVNQLRANDNLSALTLDSRHTRAFEPSKLDREMERLSLRVFEPMADVTSAVQAAVATLAQRQLPSEVDFASVDLDALQTHVQNQLTAVADAWPTVLLPRMIVDTTRHLLATSLFDDEPSQLPNDGGVDIEAHEKAVRARMPSKEVTEQLLQPFLRRLSTIDTVPDRSTAVRQHFADELITAFRASALFPPCKFREESRLRKQILHTQTQLREELAKIDVYQRSMEKATEEYRTSQLEALAQEVQDLHAGFDRRVLAVPPGCAVDPAAVQAFRQWLADQERQSRQQIEERVQRQVTSNAQALDDARRDVNQKVQKFIQGIEHTLQVEPEKRLMGILSEKASAYSSQLADGIVQLHARQSAIIFLDDKTIKGRVVSRCLGVADRSFLNGHQEDPRIIGGCGVSLEDLEDSPLLATTLSTAQAQHLRVSLALKTSAGSSTDVNAQAVGATVTRLDLENGQSALAFRCPTENGCLASPSEATLWRACTHDGRGHVTPGLGLVMAEARALIGDCLEHDDSVAEVKAKLLTLVKQSPSVVSSLSQLAAETEPATGATLLHVAAAFACPNATEVLLEAGANAMATDNEQATPLHYAAAAAAALLEEGSRGSANDPDTSPHQAVGNFAGEHEAPELATVRLLVNAGASPFVRQGAGLTPLFVACQGNAAATALAMLDTHKAGGGCDVNVGPDSDMMPLHCAVAHDMAAVAARLVQCGGSLERRRRADGASPFLYACMRASHSTLDAMLSAAKNVPDIDHMLEGNYNCLHCLAAYSGNKSLASCSDLLQSAQVLQAVYKGASWRSLCCQKDSNGRTPAELALGSGLPELAMLLGEQLDADSELRCLQAALAAGAESFLRAHAGRLPPDLARGCVKRGFRLMYSPQKTEKIVSDALNAHTGEQDATLLLTAVAQTRQAVLLRTILEKQHKGKLQVAEFLRLAAIANDVSLVSETLPKADQAAMHASLCAALRQASLMAASLLADKLNFTVLAKPQIAEVVEAAILSQNRDGWALIARFVAPDDMQQLPSCRNGNALHLAVTSGATILIPAIAAAGVSSEQLDDDGRSPLELAVAMSSPALVETMWRVRPSRLRTGEDPGVVRDTAPSDASLLTRAICHALELSDEVMLRTLLRLPGDGSKAEALLRQIPAAEKSRLLRHSIDTGALALLKFCLGLLRCIPTPDAVAAAAVKDRPDLVASLLDTLAGQNNPKVLNEAVVAAYEAAMGVSTPVLGLVHLMANGKVGTSTSAADACKMCTTTPSLMPLVQAEQLAGRLRAVQNAIESGTVAELRHALKELPDKGLHFRDPDTGSPLLHCLLAKRRLNALNVLPPGYKLNSLDLGGLSSWTLMLQQLSAQDMNEWLQALCLSGHQTRSQLADALLCSVGGHTPFELGRMGLAQTTGLQVLATHVAVGCEDSEVDAVSTLPVVRGAGKYVGCTALHVLCSEAGASAVQAYLAALEERGASPAVMRQVVNARDRQGRTPLMCLAASRGTDVGFAALTRAGAEFDAVDGCGRGVLHHAIAASHTTWLGNVLLDPTTASLLPRGPDADGRRPAMLAAQLGLGQVLRLLLLHRDEQEHLCTPDVWGHTALTLAASEGHDDLVCMLVDDYGVDPDAVCEGPLKVDIQQRSMSSSGLAAKAGMTAIHLAAQRGHMPVVRALHHRGVSVSRPNVHGQTALQLLLSAGRADAIDLLSPTQLMAVANEPQMGASLLSAAARGNLSTTILNLVHLAGIAVDAADAKTLMTPLHVAAATGALQSVRALLDLDADFLACDCQGRTPLHMAIECRQPDAAAELLRAALEEGEIKRLCAATTADIVGGATALHVAAEANDVATTARLLRAGADVNKPDARGNTPALCGLRRHGDGGDLRVLQLHVAYGDESLASRVKLPSNHGKEAAALLERLRYEKPLVKPGEPHPHPRRRLYLEPDDVTHAGDIRPLLRRALERSSSQLMELAQVQLRSDTSNDGPKTTGNTPIAESAGATSSTWLDVAQESDSCLAEYFVAVTETTGAEDLLETQTPAVMTVAERRLAVRQACQGLLQAHWHFGAEGTKIAVEHLNSTNLTAKDVSLTALWPGRKTAKQALLVRCIAEAARGPCEADVLQFGLDAMLRCAPDSLSAAGASALGLVLNQLVCVGGSLWLGFVCTSGAAGGALADLTGFAQDTMDLLSACQDEASSLRALKSLIPNALARGAARIECKKHRARVPAVSPKPSAKGPAVSPKPSAKGPAVAPKPSAKGPAVAPKPSAKGPAVALKPSAKGPAVALKPSAKGPAVAPKPSAKGPAVAPKPSAKGPAVAPKPSAKGPAVALKPSTKGPAVAPKPSAKGPAAAARGVNLDRAAGSANTKHAQITSTPHLKDLRAAAQQALAVALASAFPDHDVEHVEQSFAKDVSHPLSPDVLAHCTMLFDTIEKAEQRLSAMDMSGVVAEARQLGQHLAKRPGCGFPHSTDDEGWKQCAHLLAVLRVTARRRLGVRPYTTQLFSLLALLHGMDADGEGLQGRVAQIRTGEGKSLLLALLVAYLALCGRTVDVVTSSDGLATRDQAEFASFYEEFGLRGAHICREEPQPEHFEAPIVYGTNAAFEFGVLRAMLGWPGAAVASNGAPRLRDVVVVDEVDNMLIDTALSPARLARPRLHDWTWLYEPIWHFVEKVLNAESTSAPCSRLRSHLNSVLLPSLREQLADVPDDDLGRLVASALAARSKKRNVDYVVQNDEVLIVDWAHTGQLQHGSRWSGGVHQFVEVKEGLEPKSESLTVASLAHPSFFNGYRKLVGVSGTIGSVGERSEIGKMYNTSSFDAPTHRTRLLKQLPTILVDGDYEKVYLPRLCEEVVRAASGEQARPVLVLCATLRSAQQVTAALARSSAAGSWARLQQLTKVQAEDEALIVLRAGKPGTVTVATNAAGRGTDVRLASESIRSGGLHVLITFLPANLRVEEQGLGRAGRQGQPGTGCLFIHTGGTDQLVHTLTQGTRCASTLGVKQLFTLREAYIEAQSEARMRRAALERRLYGLLYRFSQCLSQFRCITVGAMEQAAGMPKSSAPALTKALCQLRGKAAPEEEPLLYQAEGLRARAGVVLEEAWAVFFSQQCQVTASKDDAYVEDQFKVWAQQWLPDDAVMWLRGILLMPGHEEA</sequence>
<dbReference type="Pfam" id="PF01043">
    <property type="entry name" value="SecA_PP_bind"/>
    <property type="match status" value="1"/>
</dbReference>
<dbReference type="InterPro" id="IPR027417">
    <property type="entry name" value="P-loop_NTPase"/>
</dbReference>
<dbReference type="InterPro" id="IPR036670">
    <property type="entry name" value="SecA_X-link_sf"/>
</dbReference>